<protein>
    <recommendedName>
        <fullName evidence="17">RING-type E3 ubiquitin transferase (cysteine targeting)</fullName>
        <ecNumber evidence="17">2.3.2.36</ecNumber>
    </recommendedName>
    <alternativeName>
        <fullName evidence="15">Peroxin-2</fullName>
    </alternativeName>
</protein>
<keyword evidence="4" id="KW-0813">Transport</keyword>
<dbReference type="SUPFAM" id="SSF57850">
    <property type="entry name" value="RING/U-box"/>
    <property type="match status" value="1"/>
</dbReference>
<comment type="pathway">
    <text evidence="2">Protein modification; protein ubiquitination.</text>
</comment>
<comment type="similarity">
    <text evidence="3">Belongs to the pex2/pex10/pex12 family.</text>
</comment>
<evidence type="ECO:0000256" key="2">
    <source>
        <dbReference type="ARBA" id="ARBA00004906"/>
    </source>
</evidence>
<sequence length="423" mass="47351">MPSAQLLVHEPRRLQGVSCLRLSSQATQRGTGRSACMALSRTQHTVRKTDLPISWTFHDTALDRRGMEAPETTLRVNQLDAARLDSEILSLLTSGFASAFRLFHEGVFDRWRPEVDALLRLVVWRYTTLADRPSPGDSLQNVKYRGWPHERAGDGRHVDAGMQRLPARQKYGIMLLTIVLPWAVARLKRLMDDERWEDGERPGVQPYRALRRVFTVVERAYEAATLVNLVVFLKAGVYRSVADRLLRLRMHHVDPTLPRQISFELMDRQLYWHSFTDLLLVVTPLVNLRRVRLMLRRSADQATAYVTKHARRVPLLARHIPKLQRERPSSGMSAASVGACGMCGASPMVCAHRTMPCGHMFCYYCIAMAVREGGLTGVEGQQQGVLLGKGRGGGMTVSSTDGSIAVGCPVCGERVVTLTRCGL</sequence>
<dbReference type="PROSITE" id="PS00518">
    <property type="entry name" value="ZF_RING_1"/>
    <property type="match status" value="1"/>
</dbReference>
<keyword evidence="6" id="KW-0812">Transmembrane</keyword>
<dbReference type="GO" id="GO:0016558">
    <property type="term" value="P:protein import into peroxisome matrix"/>
    <property type="evidence" value="ECO:0007669"/>
    <property type="project" value="InterPro"/>
</dbReference>
<keyword evidence="9" id="KW-0833">Ubl conjugation pathway</keyword>
<dbReference type="GO" id="GO:0061630">
    <property type="term" value="F:ubiquitin protein ligase activity"/>
    <property type="evidence" value="ECO:0007669"/>
    <property type="project" value="UniProtKB-EC"/>
</dbReference>
<evidence type="ECO:0000256" key="4">
    <source>
        <dbReference type="ARBA" id="ARBA00022448"/>
    </source>
</evidence>
<evidence type="ECO:0000256" key="11">
    <source>
        <dbReference type="ARBA" id="ARBA00022927"/>
    </source>
</evidence>
<dbReference type="InterPro" id="IPR025654">
    <property type="entry name" value="PEX2/10"/>
</dbReference>
<dbReference type="EMBL" id="KR704727">
    <property type="protein sequence ID" value="AND95637.1"/>
    <property type="molecule type" value="mRNA"/>
</dbReference>
<reference evidence="19" key="2">
    <citation type="journal article" date="2018" name="Genome Biol. Evol.">
        <title>Distribution and Evolution of Peroxisomes in Alveolates (Apicomplexa, Dinoflagellates, Ciliates).</title>
        <authorList>
            <person name="Ludewig-Klingner A.-K."/>
            <person name="Michael V."/>
            <person name="Jarek M."/>
            <person name="Brinkmann H."/>
            <person name="Petersen J."/>
        </authorList>
    </citation>
    <scope>NUCLEOTIDE SEQUENCE</scope>
    <source>
        <strain evidence="19">CCMP 3155</strain>
    </source>
</reference>
<dbReference type="InterPro" id="IPR013083">
    <property type="entry name" value="Znf_RING/FYVE/PHD"/>
</dbReference>
<organism evidence="19">
    <name type="scientific">Vitrella brassicaformis</name>
    <dbReference type="NCBI Taxonomy" id="1169539"/>
    <lineage>
        <taxon>Eukaryota</taxon>
        <taxon>Sar</taxon>
        <taxon>Alveolata</taxon>
        <taxon>Colpodellida</taxon>
        <taxon>Vitrellaceae</taxon>
        <taxon>Vitrella</taxon>
    </lineage>
</organism>
<evidence type="ECO:0000256" key="17">
    <source>
        <dbReference type="ARBA" id="ARBA00034523"/>
    </source>
</evidence>
<evidence type="ECO:0000256" key="14">
    <source>
        <dbReference type="ARBA" id="ARBA00023140"/>
    </source>
</evidence>
<keyword evidence="13" id="KW-0472">Membrane</keyword>
<dbReference type="AlphaFoldDB" id="A0A2K8DNI3"/>
<comment type="catalytic activity">
    <reaction evidence="16">
        <text>[E2 ubiquitin-conjugating enzyme]-S-ubiquitinyl-L-cysteine + [acceptor protein]-L-cysteine = [E2 ubiquitin-conjugating enzyme]-L-cysteine + [acceptor protein]-S-ubiquitinyl-L-cysteine.</text>
        <dbReference type="EC" id="2.3.2.36"/>
    </reaction>
</comment>
<keyword evidence="11" id="KW-0653">Protein transport</keyword>
<dbReference type="InterPro" id="IPR006845">
    <property type="entry name" value="Pex_N"/>
</dbReference>
<dbReference type="GO" id="GO:0005778">
    <property type="term" value="C:peroxisomal membrane"/>
    <property type="evidence" value="ECO:0007669"/>
    <property type="project" value="UniProtKB-SubCell"/>
</dbReference>
<evidence type="ECO:0000313" key="19">
    <source>
        <dbReference type="EMBL" id="AND95637.1"/>
    </source>
</evidence>
<dbReference type="PANTHER" id="PTHR48178">
    <property type="entry name" value="PEROXISOME BIOGENESIS FACTOR 2"/>
    <property type="match status" value="1"/>
</dbReference>
<dbReference type="VEuPathDB" id="CryptoDB:Vbra_13671"/>
<name>A0A2K8DNI3_9ALVE</name>
<keyword evidence="8" id="KW-0863">Zinc-finger</keyword>
<evidence type="ECO:0000256" key="16">
    <source>
        <dbReference type="ARBA" id="ARBA00034438"/>
    </source>
</evidence>
<dbReference type="Gene3D" id="3.30.40.10">
    <property type="entry name" value="Zinc/RING finger domain, C3HC4 (zinc finger)"/>
    <property type="match status" value="1"/>
</dbReference>
<dbReference type="GO" id="GO:0008270">
    <property type="term" value="F:zinc ion binding"/>
    <property type="evidence" value="ECO:0007669"/>
    <property type="project" value="UniProtKB-KW"/>
</dbReference>
<gene>
    <name evidence="19" type="primary">Pex2</name>
</gene>
<keyword evidence="5" id="KW-0808">Transferase</keyword>
<evidence type="ECO:0000256" key="10">
    <source>
        <dbReference type="ARBA" id="ARBA00022833"/>
    </source>
</evidence>
<evidence type="ECO:0000256" key="15">
    <source>
        <dbReference type="ARBA" id="ARBA00032511"/>
    </source>
</evidence>
<dbReference type="Pfam" id="PF04757">
    <property type="entry name" value="Pex2_Pex12"/>
    <property type="match status" value="1"/>
</dbReference>
<keyword evidence="7" id="KW-0479">Metal-binding</keyword>
<evidence type="ECO:0000256" key="12">
    <source>
        <dbReference type="ARBA" id="ARBA00022989"/>
    </source>
</evidence>
<evidence type="ECO:0000256" key="13">
    <source>
        <dbReference type="ARBA" id="ARBA00023136"/>
    </source>
</evidence>
<dbReference type="InterPro" id="IPR001841">
    <property type="entry name" value="Znf_RING"/>
</dbReference>
<dbReference type="EC" id="2.3.2.36" evidence="17"/>
<evidence type="ECO:0000256" key="1">
    <source>
        <dbReference type="ARBA" id="ARBA00004585"/>
    </source>
</evidence>
<evidence type="ECO:0000256" key="7">
    <source>
        <dbReference type="ARBA" id="ARBA00022723"/>
    </source>
</evidence>
<evidence type="ECO:0000256" key="9">
    <source>
        <dbReference type="ARBA" id="ARBA00022786"/>
    </source>
</evidence>
<dbReference type="PANTHER" id="PTHR48178:SF1">
    <property type="entry name" value="PEROXISOME BIOGENESIS FACTOR 2"/>
    <property type="match status" value="1"/>
</dbReference>
<evidence type="ECO:0000256" key="3">
    <source>
        <dbReference type="ARBA" id="ARBA00008704"/>
    </source>
</evidence>
<keyword evidence="10" id="KW-0862">Zinc</keyword>
<evidence type="ECO:0000256" key="5">
    <source>
        <dbReference type="ARBA" id="ARBA00022679"/>
    </source>
</evidence>
<proteinExistence type="evidence at transcript level"/>
<keyword evidence="12" id="KW-1133">Transmembrane helix</keyword>
<evidence type="ECO:0000256" key="6">
    <source>
        <dbReference type="ARBA" id="ARBA00022692"/>
    </source>
</evidence>
<accession>A0A2K8DNI3</accession>
<evidence type="ECO:0000256" key="8">
    <source>
        <dbReference type="ARBA" id="ARBA00022771"/>
    </source>
</evidence>
<comment type="subcellular location">
    <subcellularLocation>
        <location evidence="1">Peroxisome membrane</location>
        <topology evidence="1">Multi-pass membrane protein</topology>
    </subcellularLocation>
</comment>
<evidence type="ECO:0000259" key="18">
    <source>
        <dbReference type="SMART" id="SM00184"/>
    </source>
</evidence>
<dbReference type="InterPro" id="IPR017907">
    <property type="entry name" value="Znf_RING_CS"/>
</dbReference>
<dbReference type="SMART" id="SM00184">
    <property type="entry name" value="RING"/>
    <property type="match status" value="1"/>
</dbReference>
<feature type="domain" description="RING-type" evidence="18">
    <location>
        <begin position="340"/>
        <end position="411"/>
    </location>
</feature>
<reference evidence="19" key="1">
    <citation type="submission" date="2015-05" db="EMBL/GenBank/DDBJ databases">
        <authorList>
            <person name="Wang D.B."/>
            <person name="Wang M."/>
        </authorList>
    </citation>
    <scope>NUCLEOTIDE SEQUENCE</scope>
    <source>
        <strain evidence="19">CCMP 3155</strain>
    </source>
</reference>
<keyword evidence="14" id="KW-0576">Peroxisome</keyword>